<keyword evidence="1" id="KW-0808">Transferase</keyword>
<sequence length="169" mass="19216">MEENYHISFPENETLPRDKEYFFVESGGKKEKIRFQDYNRIYAVPGLYDALFRLLEYKTPDTICGLLGKTLENLSLNPFELCVFEPGAGAGIIGEHLRNMGIIRLNGLDILESAREAAQRDKPGFYEAYYVADLTELPDEIDSELKKKTYQLRGYRVGERGEPYSGGGA</sequence>
<organism evidence="1">
    <name type="scientific">uncultured Desulfobacteraceae bacterium</name>
    <dbReference type="NCBI Taxonomy" id="218296"/>
    <lineage>
        <taxon>Bacteria</taxon>
        <taxon>Pseudomonadati</taxon>
        <taxon>Thermodesulfobacteriota</taxon>
        <taxon>Desulfobacteria</taxon>
        <taxon>Desulfobacterales</taxon>
        <taxon>Desulfobacteraceae</taxon>
        <taxon>environmental samples</taxon>
    </lineage>
</organism>
<dbReference type="AlphaFoldDB" id="A0A484HFJ1"/>
<name>A0A484HFJ1_9BACT</name>
<dbReference type="SUPFAM" id="SSF53335">
    <property type="entry name" value="S-adenosyl-L-methionine-dependent methyltransferases"/>
    <property type="match status" value="1"/>
</dbReference>
<gene>
    <name evidence="1" type="ORF">EPICR_120050</name>
</gene>
<dbReference type="GO" id="GO:0032259">
    <property type="term" value="P:methylation"/>
    <property type="evidence" value="ECO:0007669"/>
    <property type="project" value="UniProtKB-KW"/>
</dbReference>
<dbReference type="EMBL" id="CAACVI010000004">
    <property type="protein sequence ID" value="VEN73152.1"/>
    <property type="molecule type" value="Genomic_DNA"/>
</dbReference>
<accession>A0A484HFJ1</accession>
<evidence type="ECO:0000313" key="1">
    <source>
        <dbReference type="EMBL" id="VEN73152.1"/>
    </source>
</evidence>
<keyword evidence="1" id="KW-0489">Methyltransferase</keyword>
<protein>
    <submittedName>
        <fullName evidence="1">Methyltransferase type 11</fullName>
    </submittedName>
</protein>
<dbReference type="InterPro" id="IPR029063">
    <property type="entry name" value="SAM-dependent_MTases_sf"/>
</dbReference>
<proteinExistence type="predicted"/>
<reference evidence="1" key="1">
    <citation type="submission" date="2019-01" db="EMBL/GenBank/DDBJ databases">
        <authorList>
            <consortium name="Genoscope - CEA"/>
            <person name="William W."/>
        </authorList>
    </citation>
    <scope>NUCLEOTIDE SEQUENCE</scope>
    <source>
        <strain evidence="1">CR-1</strain>
    </source>
</reference>
<dbReference type="GO" id="GO:0008168">
    <property type="term" value="F:methyltransferase activity"/>
    <property type="evidence" value="ECO:0007669"/>
    <property type="project" value="UniProtKB-KW"/>
</dbReference>